<proteinExistence type="predicted"/>
<protein>
    <submittedName>
        <fullName evidence="1">DUF6415 family natural product biosynthesis protein</fullName>
    </submittedName>
</protein>
<evidence type="ECO:0000313" key="1">
    <source>
        <dbReference type="EMBL" id="MED7828044.1"/>
    </source>
</evidence>
<sequence length="132" mass="14147">MTDTVDTNSETGVPDIETMRETVNRLLDPDAVPETLPPAASELGTLTLQLRGHLDLLMPEVEQAAGKLARNSVPRYCALACLGEARQKLAAEPSLALGGDLAYARRLARVLNALCDHRQRPADAARTARCGS</sequence>
<dbReference type="EMBL" id="JAYWVC010000305">
    <property type="protein sequence ID" value="MED7828044.1"/>
    <property type="molecule type" value="Genomic_DNA"/>
</dbReference>
<dbReference type="Pfam" id="PF19979">
    <property type="entry name" value="DUF6415"/>
    <property type="match status" value="1"/>
</dbReference>
<keyword evidence="2" id="KW-1185">Reference proteome</keyword>
<dbReference type="RefSeq" id="WP_329512406.1">
    <property type="nucleotide sequence ID" value="NZ_BAAAYZ010000013.1"/>
</dbReference>
<reference evidence="1" key="1">
    <citation type="submission" date="2024-01" db="EMBL/GenBank/DDBJ databases">
        <title>First draft genome sequence data of TA4-1, the type strain of Gram-positive actinobacterium Streptomyces chiangmaiensis.</title>
        <authorList>
            <person name="Yasawong M."/>
            <person name="Nantapong N."/>
        </authorList>
    </citation>
    <scope>NUCLEOTIDE SEQUENCE</scope>
    <source>
        <strain evidence="1">TA4-1</strain>
    </source>
</reference>
<dbReference type="Proteomes" id="UP001333996">
    <property type="component" value="Unassembled WGS sequence"/>
</dbReference>
<organism evidence="1 2">
    <name type="scientific">Streptomyces chiangmaiensis</name>
    <dbReference type="NCBI Taxonomy" id="766497"/>
    <lineage>
        <taxon>Bacteria</taxon>
        <taxon>Bacillati</taxon>
        <taxon>Actinomycetota</taxon>
        <taxon>Actinomycetes</taxon>
        <taxon>Kitasatosporales</taxon>
        <taxon>Streptomycetaceae</taxon>
        <taxon>Streptomyces</taxon>
    </lineage>
</organism>
<accession>A0ABU7FVE6</accession>
<name>A0ABU7FVE6_9ACTN</name>
<evidence type="ECO:0000313" key="2">
    <source>
        <dbReference type="Proteomes" id="UP001333996"/>
    </source>
</evidence>
<comment type="caution">
    <text evidence="1">The sequence shown here is derived from an EMBL/GenBank/DDBJ whole genome shotgun (WGS) entry which is preliminary data.</text>
</comment>
<dbReference type="InterPro" id="IPR046300">
    <property type="entry name" value="DUF6415"/>
</dbReference>
<gene>
    <name evidence="1" type="ORF">VXC91_40720</name>
</gene>